<evidence type="ECO:0000256" key="1">
    <source>
        <dbReference type="ARBA" id="ARBA00001971"/>
    </source>
</evidence>
<sequence length="158" mass="18667">MTMDWKHMLRIRIKESFPRFYEILGNILPHTEIVKFFTRVIMETMDYRETNNISRNDFIDMLRELKKHPDKLGDINLTDNLIASQAFAFFIAGFETSSTTISHALYELALNQNVQDKLREEIDEVYTKHSGDLIHDNIKAMDYLDKVFKGTLFEENIK</sequence>
<comment type="cofactor">
    <cofactor evidence="1">
        <name>heme</name>
        <dbReference type="ChEBI" id="CHEBI:30413"/>
    </cofactor>
</comment>
<dbReference type="Gene3D" id="1.10.630.10">
    <property type="entry name" value="Cytochrome P450"/>
    <property type="match status" value="1"/>
</dbReference>
<keyword evidence="7" id="KW-0256">Endoplasmic reticulum</keyword>
<evidence type="ECO:0000256" key="12">
    <source>
        <dbReference type="ARBA" id="ARBA00023136"/>
    </source>
</evidence>
<keyword evidence="5" id="KW-0349">Heme</keyword>
<keyword evidence="11" id="KW-0503">Monooxygenase</keyword>
<organism evidence="13 14">
    <name type="scientific">Temnothorax curvispinosus</name>
    <dbReference type="NCBI Taxonomy" id="300111"/>
    <lineage>
        <taxon>Eukaryota</taxon>
        <taxon>Metazoa</taxon>
        <taxon>Ecdysozoa</taxon>
        <taxon>Arthropoda</taxon>
        <taxon>Hexapoda</taxon>
        <taxon>Insecta</taxon>
        <taxon>Pterygota</taxon>
        <taxon>Neoptera</taxon>
        <taxon>Endopterygota</taxon>
        <taxon>Hymenoptera</taxon>
        <taxon>Apocrita</taxon>
        <taxon>Aculeata</taxon>
        <taxon>Formicoidea</taxon>
        <taxon>Formicidae</taxon>
        <taxon>Myrmicinae</taxon>
        <taxon>Temnothorax</taxon>
    </lineage>
</organism>
<dbReference type="GO" id="GO:0016705">
    <property type="term" value="F:oxidoreductase activity, acting on paired donors, with incorporation or reduction of molecular oxygen"/>
    <property type="evidence" value="ECO:0007669"/>
    <property type="project" value="InterPro"/>
</dbReference>
<evidence type="ECO:0000256" key="8">
    <source>
        <dbReference type="ARBA" id="ARBA00022848"/>
    </source>
</evidence>
<dbReference type="Pfam" id="PF00067">
    <property type="entry name" value="p450"/>
    <property type="match status" value="1"/>
</dbReference>
<evidence type="ECO:0000256" key="11">
    <source>
        <dbReference type="ARBA" id="ARBA00023033"/>
    </source>
</evidence>
<dbReference type="PANTHER" id="PTHR24292">
    <property type="entry name" value="CYTOCHROME P450"/>
    <property type="match status" value="1"/>
</dbReference>
<proteinExistence type="inferred from homology"/>
<dbReference type="GO" id="GO:0005506">
    <property type="term" value="F:iron ion binding"/>
    <property type="evidence" value="ECO:0007669"/>
    <property type="project" value="InterPro"/>
</dbReference>
<accession>A0A6J1RBG4</accession>
<dbReference type="SUPFAM" id="SSF48264">
    <property type="entry name" value="Cytochrome P450"/>
    <property type="match status" value="1"/>
</dbReference>
<evidence type="ECO:0000256" key="10">
    <source>
        <dbReference type="ARBA" id="ARBA00023004"/>
    </source>
</evidence>
<evidence type="ECO:0000313" key="13">
    <source>
        <dbReference type="Proteomes" id="UP000504618"/>
    </source>
</evidence>
<protein>
    <submittedName>
        <fullName evidence="14">Cytochrome P450 6A1-like</fullName>
    </submittedName>
</protein>
<keyword evidence="13" id="KW-1185">Reference proteome</keyword>
<comment type="similarity">
    <text evidence="4">Belongs to the cytochrome P450 family.</text>
</comment>
<dbReference type="GO" id="GO:0004497">
    <property type="term" value="F:monooxygenase activity"/>
    <property type="evidence" value="ECO:0007669"/>
    <property type="project" value="UniProtKB-KW"/>
</dbReference>
<dbReference type="AlphaFoldDB" id="A0A6J1RBG4"/>
<dbReference type="InterPro" id="IPR036396">
    <property type="entry name" value="Cyt_P450_sf"/>
</dbReference>
<evidence type="ECO:0000256" key="3">
    <source>
        <dbReference type="ARBA" id="ARBA00004406"/>
    </source>
</evidence>
<keyword evidence="8" id="KW-0492">Microsome</keyword>
<evidence type="ECO:0000256" key="4">
    <source>
        <dbReference type="ARBA" id="ARBA00010617"/>
    </source>
</evidence>
<dbReference type="GeneID" id="112467594"/>
<keyword evidence="12" id="KW-0472">Membrane</keyword>
<dbReference type="PANTHER" id="PTHR24292:SF100">
    <property type="entry name" value="CYTOCHROME P450 6A16, ISOFORM B-RELATED"/>
    <property type="match status" value="1"/>
</dbReference>
<dbReference type="InterPro" id="IPR001128">
    <property type="entry name" value="Cyt_P450"/>
</dbReference>
<keyword evidence="9" id="KW-0560">Oxidoreductase</keyword>
<evidence type="ECO:0000256" key="6">
    <source>
        <dbReference type="ARBA" id="ARBA00022723"/>
    </source>
</evidence>
<keyword evidence="10" id="KW-0408">Iron</keyword>
<keyword evidence="6" id="KW-0479">Metal-binding</keyword>
<gene>
    <name evidence="14" type="primary">LOC112467594</name>
</gene>
<evidence type="ECO:0000256" key="2">
    <source>
        <dbReference type="ARBA" id="ARBA00004174"/>
    </source>
</evidence>
<comment type="subcellular location">
    <subcellularLocation>
        <location evidence="3">Endoplasmic reticulum membrane</location>
        <topology evidence="3">Peripheral membrane protein</topology>
    </subcellularLocation>
    <subcellularLocation>
        <location evidence="2">Microsome membrane</location>
        <topology evidence="2">Peripheral membrane protein</topology>
    </subcellularLocation>
</comment>
<dbReference type="Proteomes" id="UP000504618">
    <property type="component" value="Unplaced"/>
</dbReference>
<name>A0A6J1RBG4_9HYME</name>
<dbReference type="GO" id="GO:0020037">
    <property type="term" value="F:heme binding"/>
    <property type="evidence" value="ECO:0007669"/>
    <property type="project" value="InterPro"/>
</dbReference>
<dbReference type="GO" id="GO:0005789">
    <property type="term" value="C:endoplasmic reticulum membrane"/>
    <property type="evidence" value="ECO:0007669"/>
    <property type="project" value="UniProtKB-SubCell"/>
</dbReference>
<evidence type="ECO:0000256" key="7">
    <source>
        <dbReference type="ARBA" id="ARBA00022824"/>
    </source>
</evidence>
<evidence type="ECO:0000313" key="14">
    <source>
        <dbReference type="RefSeq" id="XP_024892072.1"/>
    </source>
</evidence>
<dbReference type="OrthoDB" id="2789670at2759"/>
<evidence type="ECO:0000256" key="5">
    <source>
        <dbReference type="ARBA" id="ARBA00022617"/>
    </source>
</evidence>
<dbReference type="InterPro" id="IPR050476">
    <property type="entry name" value="Insect_CytP450_Detox"/>
</dbReference>
<evidence type="ECO:0000256" key="9">
    <source>
        <dbReference type="ARBA" id="ARBA00023002"/>
    </source>
</evidence>
<reference evidence="14" key="1">
    <citation type="submission" date="2025-08" db="UniProtKB">
        <authorList>
            <consortium name="RefSeq"/>
        </authorList>
    </citation>
    <scope>IDENTIFICATION</scope>
    <source>
        <tissue evidence="14">Whole body</tissue>
    </source>
</reference>
<dbReference type="RefSeq" id="XP_024892072.1">
    <property type="nucleotide sequence ID" value="XM_025036304.1"/>
</dbReference>